<dbReference type="AlphaFoldDB" id="A0A383WIL6"/>
<keyword evidence="2" id="KW-1133">Transmembrane helix</keyword>
<evidence type="ECO:0000313" key="3">
    <source>
        <dbReference type="EMBL" id="SZX76944.1"/>
    </source>
</evidence>
<dbReference type="EMBL" id="FNXT01001270">
    <property type="protein sequence ID" value="SZX76944.1"/>
    <property type="molecule type" value="Genomic_DNA"/>
</dbReference>
<name>A0A383WIL6_TETOB</name>
<keyword evidence="2" id="KW-0812">Transmembrane</keyword>
<sequence length="238" mass="25498">MIRAAPTERLAGYAFFLFTLVQVPFFVVESNLASNGLFVLSPLQVTAANLAKTFPDHAPMLQYALVPGGWMREGLSPFIRCQYLSGGKGPCTEQRARLFDLQYIMKANNLPLLVELLQSNSVRQQTLILYGCALIVVSALFSLYYSVKSAVLGFLLLGYGMIQGDHIPLPPIVLTAFLCVYAGFNLGEMRGGSSTGKLAAVRQQAGVSAVSGAAAAGSSSQAGKTPSKAEKKQQKKRA</sequence>
<gene>
    <name evidence="3" type="ORF">BQ4739_LOCUS17307</name>
</gene>
<feature type="transmembrane region" description="Helical" evidence="2">
    <location>
        <begin position="167"/>
        <end position="187"/>
    </location>
</feature>
<organism evidence="3 4">
    <name type="scientific">Tetradesmus obliquus</name>
    <name type="common">Green alga</name>
    <name type="synonym">Acutodesmus obliquus</name>
    <dbReference type="NCBI Taxonomy" id="3088"/>
    <lineage>
        <taxon>Eukaryota</taxon>
        <taxon>Viridiplantae</taxon>
        <taxon>Chlorophyta</taxon>
        <taxon>core chlorophytes</taxon>
        <taxon>Chlorophyceae</taxon>
        <taxon>CS clade</taxon>
        <taxon>Sphaeropleales</taxon>
        <taxon>Scenedesmaceae</taxon>
        <taxon>Tetradesmus</taxon>
    </lineage>
</organism>
<feature type="transmembrane region" description="Helical" evidence="2">
    <location>
        <begin position="12"/>
        <end position="28"/>
    </location>
</feature>
<feature type="region of interest" description="Disordered" evidence="1">
    <location>
        <begin position="215"/>
        <end position="238"/>
    </location>
</feature>
<protein>
    <submittedName>
        <fullName evidence="3">Uncharacterized protein</fullName>
    </submittedName>
</protein>
<keyword evidence="4" id="KW-1185">Reference proteome</keyword>
<evidence type="ECO:0000313" key="4">
    <source>
        <dbReference type="Proteomes" id="UP000256970"/>
    </source>
</evidence>
<evidence type="ECO:0000256" key="2">
    <source>
        <dbReference type="SAM" id="Phobius"/>
    </source>
</evidence>
<dbReference type="Proteomes" id="UP000256970">
    <property type="component" value="Unassembled WGS sequence"/>
</dbReference>
<evidence type="ECO:0000256" key="1">
    <source>
        <dbReference type="SAM" id="MobiDB-lite"/>
    </source>
</evidence>
<keyword evidence="2" id="KW-0472">Membrane</keyword>
<accession>A0A383WIL6</accession>
<feature type="transmembrane region" description="Helical" evidence="2">
    <location>
        <begin position="127"/>
        <end position="147"/>
    </location>
</feature>
<proteinExistence type="predicted"/>
<reference evidence="3 4" key="1">
    <citation type="submission" date="2016-10" db="EMBL/GenBank/DDBJ databases">
        <authorList>
            <person name="Cai Z."/>
        </authorList>
    </citation>
    <scope>NUCLEOTIDE SEQUENCE [LARGE SCALE GENOMIC DNA]</scope>
</reference>